<dbReference type="InterPro" id="IPR002020">
    <property type="entry name" value="Citrate_synthase"/>
</dbReference>
<evidence type="ECO:0000256" key="4">
    <source>
        <dbReference type="ARBA" id="ARBA00022679"/>
    </source>
</evidence>
<evidence type="ECO:0000313" key="6">
    <source>
        <dbReference type="Proteomes" id="UP000195897"/>
    </source>
</evidence>
<name>A0A1Y4L4R2_9FIRM</name>
<dbReference type="PRINTS" id="PR00143">
    <property type="entry name" value="CITRTSNTHASE"/>
</dbReference>
<comment type="caution">
    <text evidence="5">The sequence shown here is derived from an EMBL/GenBank/DDBJ whole genome shotgun (WGS) entry which is preliminary data.</text>
</comment>
<dbReference type="InterPro" id="IPR036969">
    <property type="entry name" value="Citrate_synthase_sf"/>
</dbReference>
<dbReference type="EMBL" id="NFKK01000017">
    <property type="protein sequence ID" value="OUP51777.1"/>
    <property type="molecule type" value="Genomic_DNA"/>
</dbReference>
<dbReference type="Gene3D" id="1.10.230.10">
    <property type="entry name" value="Cytochrome P450-Terp, domain 2"/>
    <property type="match status" value="1"/>
</dbReference>
<dbReference type="NCBIfam" id="NF010635">
    <property type="entry name" value="PRK14032.1"/>
    <property type="match status" value="1"/>
</dbReference>
<dbReference type="UniPathway" id="UPA00223"/>
<keyword evidence="4" id="KW-0808">Transferase</keyword>
<dbReference type="PANTHER" id="PTHR11739:SF4">
    <property type="entry name" value="CITRATE SYNTHASE, PEROXISOMAL"/>
    <property type="match status" value="1"/>
</dbReference>
<dbReference type="InterPro" id="IPR016143">
    <property type="entry name" value="Citrate_synth-like_sm_a-sub"/>
</dbReference>
<protein>
    <recommendedName>
        <fullName evidence="3">citrate synthase (unknown stereospecificity)</fullName>
        <ecNumber evidence="3">2.3.3.16</ecNumber>
    </recommendedName>
</protein>
<dbReference type="CDD" id="cd06113">
    <property type="entry name" value="citrate_synt_like_1_2"/>
    <property type="match status" value="1"/>
</dbReference>
<gene>
    <name evidence="5" type="ORF">B5F17_11650</name>
</gene>
<organism evidence="5 6">
    <name type="scientific">Butyricicoccus pullicaecorum</name>
    <dbReference type="NCBI Taxonomy" id="501571"/>
    <lineage>
        <taxon>Bacteria</taxon>
        <taxon>Bacillati</taxon>
        <taxon>Bacillota</taxon>
        <taxon>Clostridia</taxon>
        <taxon>Eubacteriales</taxon>
        <taxon>Butyricicoccaceae</taxon>
        <taxon>Butyricicoccus</taxon>
    </lineage>
</organism>
<proteinExistence type="inferred from homology"/>
<dbReference type="Proteomes" id="UP000195897">
    <property type="component" value="Unassembled WGS sequence"/>
</dbReference>
<dbReference type="InterPro" id="IPR016142">
    <property type="entry name" value="Citrate_synth-like_lrg_a-sub"/>
</dbReference>
<accession>A0A1Y4L4R2</accession>
<dbReference type="AlphaFoldDB" id="A0A1Y4L4R2"/>
<evidence type="ECO:0000256" key="1">
    <source>
        <dbReference type="ARBA" id="ARBA00005163"/>
    </source>
</evidence>
<sequence length="456" mass="50489">MVNQMKNMDPETIHTICEQLRPLHQVKKDTFSKYNVKRGLRNADGTGVMAGITRLGNVHGYLLNEGEREPIEGKLTYRGIDLYDLLYAFEHENRFGFGEVGYLLLSGSLPTREQLSLFTAMIGEARSLPDNFTEDMIMRAPSPDIMNKLASATLALYSYDPTPDDISTENILRQGIGLMAKFPVIISHAYQARRRYFEGKSMFLHEPDPKLSTAENILRLIRPDGSFTDDEAKLLDRCLIIHAEHGGGNNSAFTAHVVSSSGTDTYSAIAAAVGSLKGPRHGGANLKVVQMFDDIKAHVTDWSDQDAVYQYLLRILAGEAGDHSGLIYGMGHAIYTLSDPRAVSLKAAARPLAEKKGYLDEFNLIETVERLTPAAFAESRGMDSKVMCANVDLYSGLVYKMLGIPQEMFTPLFATARIVGWIAHRMEEVAFGGRIIRPAYKALSKSAPYIPIDERG</sequence>
<dbReference type="EC" id="2.3.3.16" evidence="3"/>
<dbReference type="SUPFAM" id="SSF48256">
    <property type="entry name" value="Citrate synthase"/>
    <property type="match status" value="1"/>
</dbReference>
<evidence type="ECO:0000256" key="2">
    <source>
        <dbReference type="ARBA" id="ARBA00010566"/>
    </source>
</evidence>
<reference evidence="6" key="1">
    <citation type="submission" date="2017-04" db="EMBL/GenBank/DDBJ databases">
        <title>Function of individual gut microbiota members based on whole genome sequencing of pure cultures obtained from chicken caecum.</title>
        <authorList>
            <person name="Medvecky M."/>
            <person name="Cejkova D."/>
            <person name="Polansky O."/>
            <person name="Karasova D."/>
            <person name="Kubasova T."/>
            <person name="Cizek A."/>
            <person name="Rychlik I."/>
        </authorList>
    </citation>
    <scope>NUCLEOTIDE SEQUENCE [LARGE SCALE GENOMIC DNA]</scope>
    <source>
        <strain evidence="6">An180</strain>
    </source>
</reference>
<comment type="similarity">
    <text evidence="2">Belongs to the citrate synthase family.</text>
</comment>
<dbReference type="Gene3D" id="1.10.580.10">
    <property type="entry name" value="Citrate Synthase, domain 1"/>
    <property type="match status" value="1"/>
</dbReference>
<dbReference type="GO" id="GO:0005829">
    <property type="term" value="C:cytosol"/>
    <property type="evidence" value="ECO:0007669"/>
    <property type="project" value="TreeGrafter"/>
</dbReference>
<dbReference type="GO" id="GO:0005975">
    <property type="term" value="P:carbohydrate metabolic process"/>
    <property type="evidence" value="ECO:0007669"/>
    <property type="project" value="TreeGrafter"/>
</dbReference>
<dbReference type="GO" id="GO:0036440">
    <property type="term" value="F:citrate synthase activity"/>
    <property type="evidence" value="ECO:0007669"/>
    <property type="project" value="UniProtKB-EC"/>
</dbReference>
<evidence type="ECO:0000256" key="3">
    <source>
        <dbReference type="ARBA" id="ARBA00012972"/>
    </source>
</evidence>
<evidence type="ECO:0000313" key="5">
    <source>
        <dbReference type="EMBL" id="OUP51777.1"/>
    </source>
</evidence>
<comment type="pathway">
    <text evidence="1">Carbohydrate metabolism; tricarboxylic acid cycle.</text>
</comment>
<dbReference type="Pfam" id="PF00285">
    <property type="entry name" value="Citrate_synt"/>
    <property type="match status" value="1"/>
</dbReference>
<dbReference type="PANTHER" id="PTHR11739">
    <property type="entry name" value="CITRATE SYNTHASE"/>
    <property type="match status" value="1"/>
</dbReference>
<dbReference type="GO" id="GO:0006099">
    <property type="term" value="P:tricarboxylic acid cycle"/>
    <property type="evidence" value="ECO:0007669"/>
    <property type="project" value="UniProtKB-UniPathway"/>
</dbReference>